<feature type="region of interest" description="Disordered" evidence="1">
    <location>
        <begin position="363"/>
        <end position="396"/>
    </location>
</feature>
<dbReference type="Proteomes" id="UP000231553">
    <property type="component" value="Unassembled WGS sequence"/>
</dbReference>
<comment type="caution">
    <text evidence="2">The sequence shown here is derived from an EMBL/GenBank/DDBJ whole genome shotgun (WGS) entry which is preliminary data.</text>
</comment>
<dbReference type="RefSeq" id="WP_205964889.1">
    <property type="nucleotide sequence ID" value="NZ_PGTB01000010.1"/>
</dbReference>
<dbReference type="AlphaFoldDB" id="A0A2M8J4N8"/>
<evidence type="ECO:0000313" key="3">
    <source>
        <dbReference type="Proteomes" id="UP000231553"/>
    </source>
</evidence>
<dbReference type="Gene3D" id="2.160.20.10">
    <property type="entry name" value="Single-stranded right-handed beta-helix, Pectin lyase-like"/>
    <property type="match status" value="1"/>
</dbReference>
<gene>
    <name evidence="2" type="ORF">CVM52_05710</name>
</gene>
<evidence type="ECO:0000313" key="2">
    <source>
        <dbReference type="EMBL" id="PJE37735.1"/>
    </source>
</evidence>
<reference evidence="2 3" key="1">
    <citation type="journal article" date="2018" name="Int. J. Syst. Evol. Microbiol.">
        <title>Pseudooceanicola lipolyticus sp. nov., a marine alphaproteobacterium, reclassification of Oceanicola flagellatus as Pseudooceanicola flagellatus comb. nov. and emended description of the genus Pseudooceanicola.</title>
        <authorList>
            <person name="Huang M.-M."/>
            <person name="Guo L.-L."/>
            <person name="Wu Y.-H."/>
            <person name="Lai Q.-L."/>
            <person name="Shao Z.-Z."/>
            <person name="Wang C.-S."/>
            <person name="Wu M."/>
            <person name="Xu X.-W."/>
        </authorList>
    </citation>
    <scope>NUCLEOTIDE SEQUENCE [LARGE SCALE GENOMIC DNA]</scope>
    <source>
        <strain evidence="2 3">157</strain>
    </source>
</reference>
<protein>
    <submittedName>
        <fullName evidence="2">Uncharacterized protein</fullName>
    </submittedName>
</protein>
<evidence type="ECO:0000256" key="1">
    <source>
        <dbReference type="SAM" id="MobiDB-lite"/>
    </source>
</evidence>
<name>A0A2M8J4N8_9RHOB</name>
<organism evidence="2 3">
    <name type="scientific">Pseudooceanicola lipolyticus</name>
    <dbReference type="NCBI Taxonomy" id="2029104"/>
    <lineage>
        <taxon>Bacteria</taxon>
        <taxon>Pseudomonadati</taxon>
        <taxon>Pseudomonadota</taxon>
        <taxon>Alphaproteobacteria</taxon>
        <taxon>Rhodobacterales</taxon>
        <taxon>Paracoccaceae</taxon>
        <taxon>Pseudooceanicola</taxon>
    </lineage>
</organism>
<dbReference type="InterPro" id="IPR012334">
    <property type="entry name" value="Pectin_lyas_fold"/>
</dbReference>
<dbReference type="SUPFAM" id="SSF51126">
    <property type="entry name" value="Pectin lyase-like"/>
    <property type="match status" value="1"/>
</dbReference>
<feature type="compositionally biased region" description="Acidic residues" evidence="1">
    <location>
        <begin position="374"/>
        <end position="393"/>
    </location>
</feature>
<keyword evidence="3" id="KW-1185">Reference proteome</keyword>
<dbReference type="InterPro" id="IPR011050">
    <property type="entry name" value="Pectin_lyase_fold/virulence"/>
</dbReference>
<feature type="non-terminal residue" evidence="2">
    <location>
        <position position="449"/>
    </location>
</feature>
<accession>A0A2M8J4N8</accession>
<dbReference type="EMBL" id="PGTB01000010">
    <property type="protein sequence ID" value="PJE37735.1"/>
    <property type="molecule type" value="Genomic_DNA"/>
</dbReference>
<proteinExistence type="predicted"/>
<sequence length="449" mass="47199">MAVITVGSQTELQSALNAANGGDTIILKDGDYGTLNITESYDSAVTIVAQNPGGAQFGDVIMNNSANLSFDGISVNAFRAYSSEGIALKNAAVDGIVYMKDVDGLVLDGNDVAGNFHAMLINDVQNFTITNNYIHGAQEDLMRVTGDSYNGLIEHNFYFDTQPEDYRNDGDPDTEGYNHSDFLQMFGSNGATPHDITIRQNVMYDDRATGDSTVTPQGIFISDPAAGGYSNLLIEENLIAVSSVNSIYINGGQDNVVVQNNTLLPLNGGGAIIRLAEKAGYDNSGTTVAGNVMKILYDETQSSTIGDNFVYGRDADIDALFEGGSLDWTAFVAVPGSELAASGLGATEFLAYLQQGGAWLDGADGGSEPVTEPVTEEPAAEPVTEEPVAEDPVTEVPGRSPAAIVAEQVVFSRAGALEVSAARDVVEIAHDDAMALEAGIIALSFNADT</sequence>